<dbReference type="EMBL" id="QLLO01000014">
    <property type="protein sequence ID" value="RAJ11765.1"/>
    <property type="molecule type" value="Genomic_DNA"/>
</dbReference>
<dbReference type="Proteomes" id="UP000248703">
    <property type="component" value="Unassembled WGS sequence"/>
</dbReference>
<organism evidence="1 2">
    <name type="scientific">Olleya aquimaris</name>
    <dbReference type="NCBI Taxonomy" id="639310"/>
    <lineage>
        <taxon>Bacteria</taxon>
        <taxon>Pseudomonadati</taxon>
        <taxon>Bacteroidota</taxon>
        <taxon>Flavobacteriia</taxon>
        <taxon>Flavobacteriales</taxon>
        <taxon>Flavobacteriaceae</taxon>
    </lineage>
</organism>
<sequence>MKKPLKCLLIVVFSYCLSGCNKDDETIDTATPIQTDISISTSQNFIYWIDSVDLMQKLDNALSYNYGVANESEIDITRNFNTDTTQVIASIDFKTAFQNTYNDSNPSNNSVTIQLEKNSGVQLKADGPGGTYSLITSVLAPGYNPIEAPDCSHNAFGEHIDEIFDNELNTNVFRFFIHTSPDDDRCINFDRQRNEIKSYDQSPDNLLGTEYETLVYNWKFKLNAGFQSSANFTHLHQLKSVGGDLSSHPMYTLTTRKSNPDRLELRYGETDSSVILKQTDLAPFVATWLEVTETITYGTNGTYDIEIKKVNDGSTLFTYSNTSINNWRPNATFVRPKWGIYRSLINVADLRDEEVLFADFKITEIQQ</sequence>
<dbReference type="AlphaFoldDB" id="A0A327R699"/>
<proteinExistence type="predicted"/>
<comment type="caution">
    <text evidence="1">The sequence shown here is derived from an EMBL/GenBank/DDBJ whole genome shotgun (WGS) entry which is preliminary data.</text>
</comment>
<name>A0A327R699_9FLAO</name>
<reference evidence="1 2" key="1">
    <citation type="submission" date="2018-06" db="EMBL/GenBank/DDBJ databases">
        <title>Genomic Encyclopedia of Archaeal and Bacterial Type Strains, Phase II (KMG-II): from individual species to whole genera.</title>
        <authorList>
            <person name="Goeker M."/>
        </authorList>
    </citation>
    <scope>NUCLEOTIDE SEQUENCE [LARGE SCALE GENOMIC DNA]</scope>
    <source>
        <strain evidence="1 2">DSM 24464</strain>
    </source>
</reference>
<evidence type="ECO:0000313" key="2">
    <source>
        <dbReference type="Proteomes" id="UP000248703"/>
    </source>
</evidence>
<evidence type="ECO:0000313" key="1">
    <source>
        <dbReference type="EMBL" id="RAJ11765.1"/>
    </source>
</evidence>
<protein>
    <submittedName>
        <fullName evidence="1">Uncharacterized protein</fullName>
    </submittedName>
</protein>
<dbReference type="OrthoDB" id="624837at2"/>
<dbReference type="Gene3D" id="2.60.120.200">
    <property type="match status" value="1"/>
</dbReference>
<dbReference type="RefSeq" id="WP_111660932.1">
    <property type="nucleotide sequence ID" value="NZ_QLLO01000014.1"/>
</dbReference>
<keyword evidence="2" id="KW-1185">Reference proteome</keyword>
<accession>A0A327R699</accession>
<gene>
    <name evidence="1" type="ORF">LY08_02695</name>
</gene>